<dbReference type="EMBL" id="KL363297">
    <property type="protein sequence ID" value="KFD48304.1"/>
    <property type="molecule type" value="Genomic_DNA"/>
</dbReference>
<gene>
    <name evidence="2" type="ORF">M513_10796</name>
    <name evidence="3" type="ORF">M514_10796</name>
</gene>
<dbReference type="Proteomes" id="UP000030758">
    <property type="component" value="Unassembled WGS sequence"/>
</dbReference>
<evidence type="ECO:0000256" key="1">
    <source>
        <dbReference type="SAM" id="MobiDB-lite"/>
    </source>
</evidence>
<dbReference type="AlphaFoldDB" id="A0A085N4S2"/>
<evidence type="ECO:0000313" key="4">
    <source>
        <dbReference type="Proteomes" id="UP000030764"/>
    </source>
</evidence>
<feature type="region of interest" description="Disordered" evidence="1">
    <location>
        <begin position="1"/>
        <end position="69"/>
    </location>
</feature>
<sequence length="69" mass="7556">MARHQRHVVNHWASLSQAPPPDQHWQGHQLSGLTSSRRASVPPRQSGGRASVHSTDHSGDITTNTSLDK</sequence>
<evidence type="ECO:0000313" key="3">
    <source>
        <dbReference type="EMBL" id="KFD64468.1"/>
    </source>
</evidence>
<evidence type="ECO:0000313" key="2">
    <source>
        <dbReference type="EMBL" id="KFD48304.1"/>
    </source>
</evidence>
<dbReference type="Proteomes" id="UP000030764">
    <property type="component" value="Unassembled WGS sequence"/>
</dbReference>
<proteinExistence type="predicted"/>
<protein>
    <submittedName>
        <fullName evidence="3">Uncharacterized protein</fullName>
    </submittedName>
</protein>
<feature type="compositionally biased region" description="Polar residues" evidence="1">
    <location>
        <begin position="60"/>
        <end position="69"/>
    </location>
</feature>
<accession>A0A085N4S2</accession>
<reference evidence="3 4" key="1">
    <citation type="journal article" date="2014" name="Nat. Genet.">
        <title>Genome and transcriptome of the porcine whipworm Trichuris suis.</title>
        <authorList>
            <person name="Jex A.R."/>
            <person name="Nejsum P."/>
            <person name="Schwarz E.M."/>
            <person name="Hu L."/>
            <person name="Young N.D."/>
            <person name="Hall R.S."/>
            <person name="Korhonen P.K."/>
            <person name="Liao S."/>
            <person name="Thamsborg S."/>
            <person name="Xia J."/>
            <person name="Xu P."/>
            <person name="Wang S."/>
            <person name="Scheerlinck J.P."/>
            <person name="Hofmann A."/>
            <person name="Sternberg P.W."/>
            <person name="Wang J."/>
            <person name="Gasser R.B."/>
        </authorList>
    </citation>
    <scope>NUCLEOTIDE SEQUENCE [LARGE SCALE GENOMIC DNA]</scope>
    <source>
        <strain evidence="3">DCEP-RM93F</strain>
        <strain evidence="2">DCEP-RM93M</strain>
    </source>
</reference>
<keyword evidence="4" id="KW-1185">Reference proteome</keyword>
<dbReference type="EMBL" id="KL367555">
    <property type="protein sequence ID" value="KFD64468.1"/>
    <property type="molecule type" value="Genomic_DNA"/>
</dbReference>
<name>A0A085N4S2_9BILA</name>
<organism evidence="3">
    <name type="scientific">Trichuris suis</name>
    <name type="common">pig whipworm</name>
    <dbReference type="NCBI Taxonomy" id="68888"/>
    <lineage>
        <taxon>Eukaryota</taxon>
        <taxon>Metazoa</taxon>
        <taxon>Ecdysozoa</taxon>
        <taxon>Nematoda</taxon>
        <taxon>Enoplea</taxon>
        <taxon>Dorylaimia</taxon>
        <taxon>Trichinellida</taxon>
        <taxon>Trichuridae</taxon>
        <taxon>Trichuris</taxon>
    </lineage>
</organism>
<feature type="compositionally biased region" description="Polar residues" evidence="1">
    <location>
        <begin position="26"/>
        <end position="38"/>
    </location>
</feature>